<protein>
    <submittedName>
        <fullName evidence="3">CPBP family intramembrane metalloprotease</fullName>
    </submittedName>
</protein>
<keyword evidence="4" id="KW-1185">Reference proteome</keyword>
<dbReference type="OrthoDB" id="1437285at2"/>
<dbReference type="GO" id="GO:0080120">
    <property type="term" value="P:CAAX-box protein maturation"/>
    <property type="evidence" value="ECO:0007669"/>
    <property type="project" value="UniProtKB-ARBA"/>
</dbReference>
<keyword evidence="3" id="KW-0645">Protease</keyword>
<evidence type="ECO:0000313" key="4">
    <source>
        <dbReference type="Proteomes" id="UP000284416"/>
    </source>
</evidence>
<keyword evidence="1" id="KW-1133">Transmembrane helix</keyword>
<dbReference type="GO" id="GO:0008237">
    <property type="term" value="F:metallopeptidase activity"/>
    <property type="evidence" value="ECO:0007669"/>
    <property type="project" value="UniProtKB-KW"/>
</dbReference>
<keyword evidence="1" id="KW-0472">Membrane</keyword>
<dbReference type="AlphaFoldDB" id="A0A417YT23"/>
<feature type="transmembrane region" description="Helical" evidence="1">
    <location>
        <begin position="114"/>
        <end position="135"/>
    </location>
</feature>
<accession>A0A417YT23</accession>
<feature type="transmembrane region" description="Helical" evidence="1">
    <location>
        <begin position="6"/>
        <end position="21"/>
    </location>
</feature>
<name>A0A417YT23_9BACI</name>
<keyword evidence="1" id="KW-0812">Transmembrane</keyword>
<feature type="transmembrane region" description="Helical" evidence="1">
    <location>
        <begin position="141"/>
        <end position="162"/>
    </location>
</feature>
<keyword evidence="3" id="KW-0482">Metalloprotease</keyword>
<comment type="caution">
    <text evidence="3">The sequence shown here is derived from an EMBL/GenBank/DDBJ whole genome shotgun (WGS) entry which is preliminary data.</text>
</comment>
<evidence type="ECO:0000256" key="1">
    <source>
        <dbReference type="SAM" id="Phobius"/>
    </source>
</evidence>
<evidence type="ECO:0000313" key="3">
    <source>
        <dbReference type="EMBL" id="RHW39141.1"/>
    </source>
</evidence>
<dbReference type="GO" id="GO:0006508">
    <property type="term" value="P:proteolysis"/>
    <property type="evidence" value="ECO:0007669"/>
    <property type="project" value="UniProtKB-KW"/>
</dbReference>
<organism evidence="3 4">
    <name type="scientific">Neobacillus notoginsengisoli</name>
    <dbReference type="NCBI Taxonomy" id="1578198"/>
    <lineage>
        <taxon>Bacteria</taxon>
        <taxon>Bacillati</taxon>
        <taxon>Bacillota</taxon>
        <taxon>Bacilli</taxon>
        <taxon>Bacillales</taxon>
        <taxon>Bacillaceae</taxon>
        <taxon>Neobacillus</taxon>
    </lineage>
</organism>
<reference evidence="3 4" key="1">
    <citation type="journal article" date="2017" name="Int. J. Syst. Evol. Microbiol.">
        <title>Bacillus notoginsengisoli sp. nov., a novel bacterium isolated from the rhizosphere of Panax notoginseng.</title>
        <authorList>
            <person name="Zhang M.Y."/>
            <person name="Cheng J."/>
            <person name="Cai Y."/>
            <person name="Zhang T.Y."/>
            <person name="Wu Y.Y."/>
            <person name="Manikprabhu D."/>
            <person name="Li W.J."/>
            <person name="Zhang Y.X."/>
        </authorList>
    </citation>
    <scope>NUCLEOTIDE SEQUENCE [LARGE SCALE GENOMIC DNA]</scope>
    <source>
        <strain evidence="3 4">JCM 30743</strain>
    </source>
</reference>
<dbReference type="EMBL" id="QWEG01000008">
    <property type="protein sequence ID" value="RHW39141.1"/>
    <property type="molecule type" value="Genomic_DNA"/>
</dbReference>
<feature type="transmembrane region" description="Helical" evidence="1">
    <location>
        <begin position="42"/>
        <end position="63"/>
    </location>
</feature>
<keyword evidence="3" id="KW-0378">Hydrolase</keyword>
<dbReference type="Proteomes" id="UP000284416">
    <property type="component" value="Unassembled WGS sequence"/>
</dbReference>
<evidence type="ECO:0000259" key="2">
    <source>
        <dbReference type="Pfam" id="PF02517"/>
    </source>
</evidence>
<proteinExistence type="predicted"/>
<dbReference type="GO" id="GO:0004175">
    <property type="term" value="F:endopeptidase activity"/>
    <property type="evidence" value="ECO:0007669"/>
    <property type="project" value="UniProtKB-ARBA"/>
</dbReference>
<feature type="transmembrane region" description="Helical" evidence="1">
    <location>
        <begin position="174"/>
        <end position="192"/>
    </location>
</feature>
<feature type="transmembrane region" description="Helical" evidence="1">
    <location>
        <begin position="75"/>
        <end position="93"/>
    </location>
</feature>
<gene>
    <name evidence="3" type="ORF">D1B31_14025</name>
</gene>
<sequence>MLQVIFFSIIPFLWWVIFWRKEATFFKRLGFKRPVIQNKARYLIIFAATIILLSIPSLFIIPLFVDQSVLATTQFYGQGALMLAPALIYAFLQTGLSEEILFRGFLTKRLIRKFGFMVGNGLQGLLFGLMHGVLFVSSAGMLGAIIIILITGMAGWLMGWINEKESDGSIISSWLLHGIVNVLASFFAMFAII</sequence>
<dbReference type="InterPro" id="IPR003675">
    <property type="entry name" value="Rce1/LyrA-like_dom"/>
</dbReference>
<dbReference type="Pfam" id="PF02517">
    <property type="entry name" value="Rce1-like"/>
    <property type="match status" value="1"/>
</dbReference>
<feature type="domain" description="CAAX prenyl protease 2/Lysostaphin resistance protein A-like" evidence="2">
    <location>
        <begin position="83"/>
        <end position="183"/>
    </location>
</feature>